<reference evidence="1 2" key="1">
    <citation type="submission" date="2016-10" db="EMBL/GenBank/DDBJ databases">
        <title>Genome sequence of the basidiomycete white-rot fungus Trametes pubescens.</title>
        <authorList>
            <person name="Makela M.R."/>
            <person name="Granchi Z."/>
            <person name="Peng M."/>
            <person name="De Vries R.P."/>
            <person name="Grigoriev I."/>
            <person name="Riley R."/>
            <person name="Hilden K."/>
        </authorList>
    </citation>
    <scope>NUCLEOTIDE SEQUENCE [LARGE SCALE GENOMIC DNA]</scope>
    <source>
        <strain evidence="1 2">FBCC735</strain>
    </source>
</reference>
<dbReference type="Gene3D" id="3.80.10.10">
    <property type="entry name" value="Ribonuclease Inhibitor"/>
    <property type="match status" value="1"/>
</dbReference>
<evidence type="ECO:0000313" key="1">
    <source>
        <dbReference type="EMBL" id="OJT07881.1"/>
    </source>
</evidence>
<comment type="caution">
    <text evidence="1">The sequence shown here is derived from an EMBL/GenBank/DDBJ whole genome shotgun (WGS) entry which is preliminary data.</text>
</comment>
<dbReference type="AlphaFoldDB" id="A0A1M2VJS6"/>
<evidence type="ECO:0000313" key="2">
    <source>
        <dbReference type="Proteomes" id="UP000184267"/>
    </source>
</evidence>
<evidence type="ECO:0008006" key="3">
    <source>
        <dbReference type="Google" id="ProtNLM"/>
    </source>
</evidence>
<dbReference type="InterPro" id="IPR032675">
    <property type="entry name" value="LRR_dom_sf"/>
</dbReference>
<sequence>MVSSQFLCRDILSKVSEHLEPGSVPHFDEFPAIVAERQLRQYTLAVSARVCSSFTAPALDVLWRDMFDFNNLLCLFPTYSSAECGFVGAIAEKEWQRFQAYASRIRSINGNFGKNPGSPSQEPVWMVLLQRSHGSPLFPRLEFLTINGSLGGLMSLLAPTVHNLNVYLPLPSANARAANLLTDTLRPHLSHVKTLVINEYAPNASGPRRGISIPKSIDICALTHLEYLDVVYPVIVRRPMLQAFMTFPNLRFLCLTFEFCENERASLAATNFAPGFFELRSLDLTASYNDLALFLEVTNPPQFETLVLARELERGDDPELGDLPQVYAKIPPLLRCLNLRFYVPPGDSDAPDDRYTDPLLTPLRVIPPSLHALHNLREVLVRFQNISCPLENDDLAALYTAWPALERFEYNSVLYYDDDPSRLPTLRTLFAFARAHPRLSRLSLPGISPDGIPDSIDALNAGLLRDWPGHELRLFRLKTYLMGTRLVSLARAVDRAFPALDLGPVRASKIESDGHPTDLLSLSLLAFQMSRKFGTTV</sequence>
<keyword evidence="2" id="KW-1185">Reference proteome</keyword>
<dbReference type="STRING" id="154538.A0A1M2VJS6"/>
<organism evidence="1 2">
    <name type="scientific">Trametes pubescens</name>
    <name type="common">White-rot fungus</name>
    <dbReference type="NCBI Taxonomy" id="154538"/>
    <lineage>
        <taxon>Eukaryota</taxon>
        <taxon>Fungi</taxon>
        <taxon>Dikarya</taxon>
        <taxon>Basidiomycota</taxon>
        <taxon>Agaricomycotina</taxon>
        <taxon>Agaricomycetes</taxon>
        <taxon>Polyporales</taxon>
        <taxon>Polyporaceae</taxon>
        <taxon>Trametes</taxon>
    </lineage>
</organism>
<dbReference type="OrthoDB" id="2750141at2759"/>
<protein>
    <recommendedName>
        <fullName evidence="3">F-box domain-containing protein</fullName>
    </recommendedName>
</protein>
<name>A0A1M2VJS6_TRAPU</name>
<dbReference type="Proteomes" id="UP000184267">
    <property type="component" value="Unassembled WGS sequence"/>
</dbReference>
<gene>
    <name evidence="1" type="ORF">TRAPUB_1231</name>
</gene>
<dbReference type="EMBL" id="MNAD01001111">
    <property type="protein sequence ID" value="OJT07881.1"/>
    <property type="molecule type" value="Genomic_DNA"/>
</dbReference>
<dbReference type="OMA" id="PHFDEFP"/>
<proteinExistence type="predicted"/>
<accession>A0A1M2VJS6</accession>
<dbReference type="SUPFAM" id="SSF52047">
    <property type="entry name" value="RNI-like"/>
    <property type="match status" value="1"/>
</dbReference>